<dbReference type="InterPro" id="IPR014043">
    <property type="entry name" value="Acyl_transferase_dom"/>
</dbReference>
<evidence type="ECO:0000313" key="12">
    <source>
        <dbReference type="Proteomes" id="UP000019335"/>
    </source>
</evidence>
<dbReference type="Gene3D" id="3.40.50.12780">
    <property type="entry name" value="N-terminal domain of ligase-like"/>
    <property type="match status" value="1"/>
</dbReference>
<evidence type="ECO:0000259" key="9">
    <source>
        <dbReference type="PROSITE" id="PS50075"/>
    </source>
</evidence>
<dbReference type="InterPro" id="IPR057326">
    <property type="entry name" value="KR_dom"/>
</dbReference>
<feature type="transmembrane region" description="Helical" evidence="8">
    <location>
        <begin position="3624"/>
        <end position="3650"/>
    </location>
</feature>
<name>W7TX82_9STRA</name>
<dbReference type="CDD" id="cd05931">
    <property type="entry name" value="FAAL"/>
    <property type="match status" value="1"/>
</dbReference>
<keyword evidence="5" id="KW-0276">Fatty acid metabolism</keyword>
<dbReference type="InterPro" id="IPR018201">
    <property type="entry name" value="Ketoacyl_synth_AS"/>
</dbReference>
<evidence type="ECO:0000256" key="7">
    <source>
        <dbReference type="SAM" id="MobiDB-lite"/>
    </source>
</evidence>
<dbReference type="InterPro" id="IPR011004">
    <property type="entry name" value="Trimer_LpxA-like_sf"/>
</dbReference>
<dbReference type="EMBL" id="AZIL01001067">
    <property type="protein sequence ID" value="EWM24944.1"/>
    <property type="molecule type" value="Genomic_DNA"/>
</dbReference>
<feature type="transmembrane region" description="Helical" evidence="8">
    <location>
        <begin position="3030"/>
        <end position="3053"/>
    </location>
</feature>
<feature type="transmembrane region" description="Helical" evidence="8">
    <location>
        <begin position="3233"/>
        <end position="3255"/>
    </location>
</feature>
<organism evidence="11 12">
    <name type="scientific">Nannochloropsis gaditana</name>
    <dbReference type="NCBI Taxonomy" id="72520"/>
    <lineage>
        <taxon>Eukaryota</taxon>
        <taxon>Sar</taxon>
        <taxon>Stramenopiles</taxon>
        <taxon>Ochrophyta</taxon>
        <taxon>Eustigmatophyceae</taxon>
        <taxon>Eustigmatales</taxon>
        <taxon>Monodopsidaceae</taxon>
        <taxon>Nannochloropsis</taxon>
    </lineage>
</organism>
<dbReference type="PANTHER" id="PTHR43775:SF37">
    <property type="entry name" value="SI:DKEY-61P9.11"/>
    <property type="match status" value="1"/>
</dbReference>
<feature type="transmembrane region" description="Helical" evidence="8">
    <location>
        <begin position="3670"/>
        <end position="3689"/>
    </location>
</feature>
<evidence type="ECO:0000256" key="4">
    <source>
        <dbReference type="ARBA" id="ARBA00022679"/>
    </source>
</evidence>
<keyword evidence="8" id="KW-0472">Membrane</keyword>
<keyword evidence="4" id="KW-0808">Transferase</keyword>
<dbReference type="InterPro" id="IPR001227">
    <property type="entry name" value="Ac_transferase_dom_sf"/>
</dbReference>
<dbReference type="Pfam" id="PF00698">
    <property type="entry name" value="Acyl_transf_1"/>
    <property type="match status" value="1"/>
</dbReference>
<feature type="transmembrane region" description="Helical" evidence="8">
    <location>
        <begin position="3281"/>
        <end position="3301"/>
    </location>
</feature>
<dbReference type="InterPro" id="IPR020845">
    <property type="entry name" value="AMP-binding_CS"/>
</dbReference>
<dbReference type="InterPro" id="IPR045851">
    <property type="entry name" value="AMP-bd_C_sf"/>
</dbReference>
<feature type="region of interest" description="Disordered" evidence="7">
    <location>
        <begin position="773"/>
        <end position="792"/>
    </location>
</feature>
<dbReference type="InterPro" id="IPR014030">
    <property type="entry name" value="Ketoacyl_synth_N"/>
</dbReference>
<dbReference type="InterPro" id="IPR040097">
    <property type="entry name" value="FAAL/FAAC"/>
</dbReference>
<protein>
    <submittedName>
        <fullName evidence="11">Beta-ketoacyl synthase</fullName>
    </submittedName>
</protein>
<dbReference type="InterPro" id="IPR016035">
    <property type="entry name" value="Acyl_Trfase/lysoPLipase"/>
</dbReference>
<dbReference type="SUPFAM" id="SSF53901">
    <property type="entry name" value="Thiolase-like"/>
    <property type="match status" value="1"/>
</dbReference>
<keyword evidence="6" id="KW-0443">Lipid metabolism</keyword>
<dbReference type="InterPro" id="IPR023213">
    <property type="entry name" value="CAT-like_dom_sf"/>
</dbReference>
<dbReference type="InterPro" id="IPR020841">
    <property type="entry name" value="PKS_Beta-ketoAc_synthase_dom"/>
</dbReference>
<keyword evidence="12" id="KW-1185">Reference proteome</keyword>
<dbReference type="InterPro" id="IPR032821">
    <property type="entry name" value="PKS_assoc"/>
</dbReference>
<evidence type="ECO:0000256" key="3">
    <source>
        <dbReference type="ARBA" id="ARBA00022553"/>
    </source>
</evidence>
<dbReference type="SUPFAM" id="SSF51161">
    <property type="entry name" value="Trimeric LpxA-like enzymes"/>
    <property type="match status" value="3"/>
</dbReference>
<proteinExistence type="inferred from homology"/>
<evidence type="ECO:0000256" key="5">
    <source>
        <dbReference type="ARBA" id="ARBA00022832"/>
    </source>
</evidence>
<dbReference type="SUPFAM" id="SSF52151">
    <property type="entry name" value="FabD/lysophospholipase-like"/>
    <property type="match status" value="1"/>
</dbReference>
<dbReference type="PROSITE" id="PS00455">
    <property type="entry name" value="AMP_BINDING"/>
    <property type="match status" value="1"/>
</dbReference>
<dbReference type="Gene3D" id="3.30.300.30">
    <property type="match status" value="1"/>
</dbReference>
<dbReference type="SUPFAM" id="SSF52777">
    <property type="entry name" value="CoA-dependent acyltransferases"/>
    <property type="match status" value="1"/>
</dbReference>
<dbReference type="GO" id="GO:0004315">
    <property type="term" value="F:3-oxoacyl-[acyl-carrier-protein] synthase activity"/>
    <property type="evidence" value="ECO:0007669"/>
    <property type="project" value="InterPro"/>
</dbReference>
<reference evidence="11 12" key="1">
    <citation type="journal article" date="2014" name="Mol. Plant">
        <title>Chromosome Scale Genome Assembly and Transcriptome Profiling of Nannochloropsis gaditana in Nitrogen Depletion.</title>
        <authorList>
            <person name="Corteggiani Carpinelli E."/>
            <person name="Telatin A."/>
            <person name="Vitulo N."/>
            <person name="Forcato C."/>
            <person name="D'Angelo M."/>
            <person name="Schiavon R."/>
            <person name="Vezzi A."/>
            <person name="Giacometti G.M."/>
            <person name="Morosinotto T."/>
            <person name="Valle G."/>
        </authorList>
    </citation>
    <scope>NUCLEOTIDE SEQUENCE [LARGE SCALE GENOMIC DNA]</scope>
    <source>
        <strain evidence="11 12">B-31</strain>
    </source>
</reference>
<dbReference type="Gene3D" id="3.40.366.10">
    <property type="entry name" value="Malonyl-Coenzyme A Acyl Carrier Protein, domain 2"/>
    <property type="match status" value="1"/>
</dbReference>
<dbReference type="InterPro" id="IPR042099">
    <property type="entry name" value="ANL_N_sf"/>
</dbReference>
<dbReference type="InterPro" id="IPR036291">
    <property type="entry name" value="NAD(P)-bd_dom_sf"/>
</dbReference>
<dbReference type="Gene3D" id="3.30.559.30">
    <property type="entry name" value="Nonribosomal peptide synthetase, condensation domain"/>
    <property type="match status" value="1"/>
</dbReference>
<dbReference type="PROSITE" id="PS50075">
    <property type="entry name" value="CARRIER"/>
    <property type="match status" value="1"/>
</dbReference>
<sequence length="3854" mass="413692">MSTLPSNGNGSTAPAEGRWTKGRGWDGIGPWCDDATAEEICRAADKLSAEDKTLTVAKAIRFLLPFCGDKRALTYLDGKGAEIEVQTFSDVMDCAMRIAAYLQREMGLKPGDRAVLLYPPGQEFILAFLGCIVAGVVAVPVYPPHPYRMETDLPRLNLIVKNSGCKVALTDSQYMLVIRGIAVKNMLSRVGLAKGATWPSLRNVQTDKIRRSYAHTELLIEPDPQPDDLAFLQYTSGSTSLPKGVMVTHSNLIAQIRLISLRSVEIFGYTNQLNVVSWLPQYHDMGLIGIFLTCLSTGTHLIYMTPISFLQDPTMWLYTLHRYRAAITCAPNFAFALAQRKTSEALRDSMDLSCIQCVICGAEPIRVEVMTSFFAFFAKSGFNPYALMPAYGLAEFTLCATSQPSGKPLNVLYVNQQVLGATGKIELVPTETPGAACYVGVGGPYSKDGTQCRIVNPDTGECQGQGRIGEIWLDGPSKTRGYFDDEEKTKAAFRGMIKGEEHLGHVYLQTGDQGFLWKDELFITGRIKDLIIVRGRNLYPQDIEYAVEAALESTLRPGCSGSFSLDCNGEETVAYVAELRSHTTDHELLQSTVDQIRRHIAEEFQVAVSVVVLVEPRSIPKTTSGKIQRHKCKMGYREGTLKACFIWEASDGANGLAVPPPPKLGVLALSLNDDDDMSDDSFVSATLGGAELGDDFSSPETNYQRSPFKRKVSASFNSPYSSLSGMAPIKLPPVGEVPAATGSPAEDHGKVTRNGQDETVQVVGGESWEVPSPVAVPPGSYVGNGEAEEEGGISKEHQAFIDKMIDYVSKAREMQRESIDIDQPMSLLGFDSAGFVAMGRVMGDWVGKEISPAIVYKYTTIREIAGFLSRGADDSELSSGDLDEAIEADLDAAIAIVGIGLKAPGGPTGNLVGKEAFWKFMMAGADAVREDMPIERKTEEGLMLPGGYMDNVDAFDANFFGMSPAEAAHLDYHQGHALEVTWHALEDAGIEPSSLSGRTVGVYIGAISHEFAVLESLRGESSTWAATGISNSLVANRVSYLLNVRGPSLTLDTACSSSLVTVNDAVRDLRMGVVGMALAGGVNLILSSSASTALKKAGFLSTACRTFDAMGDGYCRGEGCGMVVLKRLSRAIADGDRVYSVIRGVAVNHDGKTTSLTAPNPLAQEAVLRAAYRDAHIRPSQVRYIEAHGTGTKLGDSIEMAALGAVMQSDRDREDGSKFRCIVASGKSNIGHLEAAAGIMGLIRCALVLYNGQVPKAVHFEQPNPLIPWERLPFIIPRANMPLQEEGVADDPGATVVAGVSGFGFGGTNAHAVLESVPKNFDFDDSFDTAVTASSTAKQPLPLLLPVSARSKEALTKLVGQYIDLLMGSGKNGSGKVMSYDRAVQVCLEASTRRTHHHGFRVGATGRSAEELVASLKDSLDEGDIVPVSQTAQSPEVVFLFTGQGAGYKGMGRQLYERNAVFRASMDEVDALLTPHLEFSVLKTVILTKDDYAVGGLTTLQSQPTLFAIEYSMARVWAMLGVQPNVVMGHSVGEIVASVFAGIISLPDAAKLICVRAKAMHSVPAGRGGMSVVFVGEDAAQELCESYKLEIAAVNGDTCVTIAGAFSGLDAMQEHLKSKDIRFKRLDVGRAFHTSHMESALPAMLRIAEEIQVRAPKAAPKLISLLSGAAMIEAPGADHWANHVRKPVLFLQGMRSLIQDGRPRVFIEVGPDAALTAMTKRIISTRDKNVALIPSMTQARREDENLRLAEAFGRAYVSGVALNFKALKVGPPVPCSVELPLYPFDETVHVALGQLTSKAMATIGDKPTMAMQQVLSATEAQRMDHGKTNLFEESWLLRKEHRGLRGRNLPPAHTIYICSEPTDAAALASVKTLRERSHTVLVPQDAESAAKAALGEDHFNKANVAGVDLLAGGDELKACLSGPNEADSVAVVYIAGGESGGQAPGLEDLGRLTDTAFGETAQVLCVLRSIADLGQGTRIKLWIVTVRAKAVAPGDRIQSMSATLWALGKSAMQESFPSLWACMIDLPGPGKDQLALLPSSTGNSAADFKVAVPAAARLLQILDIETSSYSRTDPPEQLAFRRGQWLTMKLREAELQHDIDPAVLKKVEEATRANVFPPPGVEVQTRKTLTPDAWYLITGGLGGLGLNAANALVRHGATKLILTSRGGKATAQYKPDLDALSAIPGVTVRPYACDTGDRAAVFKMFQEFEADGGIRGVVHCAGILADGNIRNQDVDKLGAVWGGKVDGAVNLHMASIRMSRPLDLWLTYSSSSALMGSPGQSNYSAANTALDCIAKLRRQVGLVGTSFQWGVWVGVGFAEPSFLEQLDSVGFPSITKSLGSLVLSTLLNRNALAMPKVVCCHPVKWSVFVQRGPEYMMSGDLECFEAVQNRIPPKKEPVPLTDDMKAYGALETASERTEMVENVLISSLKKATGKEITKTQNLGECGIASLEAVELIETLVRRFPVNIALGKLLEYPTVETLSRYVGGQLDRIVDSKRSMPLSRGQEILLAQGLSRSYIYQEMTFHGPLAPHALLEAWKQLLGRHPVLRTILDLKPEEGIGRQQTLPLEDTPFQEMYGLVVTASKAKDTNSLESMLGLAADTMNNIPGARLLSVKFATKISSNSTDSTVILAVPRMLLDNWSLRLLGSELTGLYVMSQAVSSAAPGAAGPTLSPPLTSYQEAMKLAAQKESMTPGTVSPGVRSLVRSGSSIASEKARILVPMTITGLSESNKPKDDSQSVRFTLTPALAAELSAHTIKSRIPPSTIFLSAYLISLWERSENTDASVLVDLDQRVARGDVVGPVLVPFNVTLQRAHASRGPGELAYHVRESVDEALQLLQAPSTRTTEGALRAIPEGVPGFAFHEIPLGGGEVGMIGDEKIQGLQLSVVSSLANDRKNTEYALNVATGPGYTMTDLGGFMDRLAFNIREVLLPMASRKKKDTPYTIPVAQAGAVGAAGALTAKHVSLSIDQGSAAAASGDEAHVHGTPLPVLLIALLQIVGIAIMGTVLAVPILLVWPLVAMALSDLGQAATLALVPLFYHLIGLIIAAEVLVLRELLTRGRLTAGSYTVNSLPFLRWWFMSRLLSLTNPVYVDHMKNTIMYIWWLRALGANVGEKVRFHAGVVLTDPDLITLGDDVVLGKGARLVSSIVRDGVLIRGDVRVGNRGHVSTQAVMMPGSRLGQDSLLDRLSVAVEGQQLAENSVYESSPSRFRRPRDDVDTAAHQLDSPVTISLDAFSFILQALLAPILATLAAAIAYQPTAALAVTLKLFPFFDWSNWPEGPVIFALFSTVGVVPMTAFPTLFASMASLRATAALLPDSVLLYTARQAGFPGATAEGIRNLFKTQEGVDTIKGGLPAGMTLEGTPGTDSLVFVTSGKVAVKQVMLDAFGVPAATLYGIFGIVWIFALGFLIQGFVLTLLTNLVYYILLAPPVSSNAYRVRGFKAHLRQVKISVLRWTYDRFMRLFVGTDFLPTWYWTLGAQIGRNVVIANTDVFEDPHLISLGTQSTVTDYAALETTNEPGNGYVVCGRVKIGRDCVVAVRAVVAPGTELADGAIVMPQSVVSGGKVAADAVMMGVPAIKILDRSSLPGNAPADDSQGPVTLGGCLKWGLGSCVYEWLVMRSIQGLVVPLVSCVINLLLVLASAYPPLLFYLWAMAETGAKGAGWSVRLAQVATPIAFLSFWICILVVVVLHKWVLRGRQTEGTIVPLRGPSYHARLQTLVLQNYAGVAALETLRGSVFAPWYLRLLGSRTDGSAYINTLTITEPDLLTVGKQTVLDQDAVIMPNALEGRALVLGPVQVEDHARLGAASLILRNCSVKRGAELAETAVLPPTLSIRVKGVRYGAFVLEDATDEESA</sequence>
<keyword evidence="8" id="KW-1133">Transmembrane helix</keyword>
<dbReference type="SUPFAM" id="SSF47336">
    <property type="entry name" value="ACP-like"/>
    <property type="match status" value="2"/>
</dbReference>
<dbReference type="CDD" id="cd00833">
    <property type="entry name" value="PKS"/>
    <property type="match status" value="1"/>
</dbReference>
<comment type="similarity">
    <text evidence="1">Belongs to the ATP-dependent AMP-binding enzyme family.</text>
</comment>
<dbReference type="Pfam" id="PF23024">
    <property type="entry name" value="AMP-dom_DIP2-like"/>
    <property type="match status" value="1"/>
</dbReference>
<dbReference type="InterPro" id="IPR016036">
    <property type="entry name" value="Malonyl_transacylase_ACP-bd"/>
</dbReference>
<dbReference type="InterPro" id="IPR025110">
    <property type="entry name" value="AMP-bd_C"/>
</dbReference>
<dbReference type="Gene3D" id="3.30.70.3290">
    <property type="match status" value="1"/>
</dbReference>
<feature type="domain" description="Carrier" evidence="9">
    <location>
        <begin position="2414"/>
        <end position="2489"/>
    </location>
</feature>
<dbReference type="SUPFAM" id="SSF55048">
    <property type="entry name" value="Probable ACP-binding domain of malonyl-CoA ACP transacylase"/>
    <property type="match status" value="1"/>
</dbReference>
<dbReference type="InterPro" id="IPR016039">
    <property type="entry name" value="Thiolase-like"/>
</dbReference>
<dbReference type="GO" id="GO:0006633">
    <property type="term" value="P:fatty acid biosynthetic process"/>
    <property type="evidence" value="ECO:0007669"/>
    <property type="project" value="InterPro"/>
</dbReference>
<dbReference type="SMART" id="SM00823">
    <property type="entry name" value="PKS_PP"/>
    <property type="match status" value="2"/>
</dbReference>
<dbReference type="SMART" id="SM00825">
    <property type="entry name" value="PKS_KS"/>
    <property type="match status" value="1"/>
</dbReference>
<keyword evidence="2" id="KW-0596">Phosphopantetheine</keyword>
<dbReference type="Gene3D" id="2.160.10.10">
    <property type="entry name" value="Hexapeptide repeat proteins"/>
    <property type="match status" value="2"/>
</dbReference>
<dbReference type="FunFam" id="3.40.50.12780:FF:000013">
    <property type="entry name" value="Long-chain-fatty-acid--AMP ligase FadD32"/>
    <property type="match status" value="1"/>
</dbReference>
<dbReference type="PANTHER" id="PTHR43775">
    <property type="entry name" value="FATTY ACID SYNTHASE"/>
    <property type="match status" value="1"/>
</dbReference>
<dbReference type="PROSITE" id="PS00606">
    <property type="entry name" value="KS3_1"/>
    <property type="match status" value="1"/>
</dbReference>
<feature type="transmembrane region" description="Helical" evidence="8">
    <location>
        <begin position="3381"/>
        <end position="3401"/>
    </location>
</feature>
<evidence type="ECO:0000256" key="8">
    <source>
        <dbReference type="SAM" id="Phobius"/>
    </source>
</evidence>
<dbReference type="InterPro" id="IPR013968">
    <property type="entry name" value="PKS_KR"/>
</dbReference>
<feature type="domain" description="Ketosynthase family 3 (KS3)" evidence="10">
    <location>
        <begin position="891"/>
        <end position="1316"/>
    </location>
</feature>
<feature type="transmembrane region" description="Helical" evidence="8">
    <location>
        <begin position="3407"/>
        <end position="3426"/>
    </location>
</feature>
<accession>W7TX82</accession>
<dbReference type="Gene3D" id="3.40.47.10">
    <property type="match status" value="1"/>
</dbReference>
<feature type="transmembrane region" description="Helical" evidence="8">
    <location>
        <begin position="3073"/>
        <end position="3091"/>
    </location>
</feature>
<dbReference type="InterPro" id="IPR014031">
    <property type="entry name" value="Ketoacyl_synth_C"/>
</dbReference>
<keyword evidence="8" id="KW-0812">Transmembrane</keyword>
<dbReference type="Gene3D" id="3.40.50.720">
    <property type="entry name" value="NAD(P)-binding Rossmann-like Domain"/>
    <property type="match status" value="1"/>
</dbReference>
<dbReference type="GO" id="GO:0031177">
    <property type="term" value="F:phosphopantetheine binding"/>
    <property type="evidence" value="ECO:0007669"/>
    <property type="project" value="InterPro"/>
</dbReference>
<dbReference type="Gene3D" id="1.10.1200.10">
    <property type="entry name" value="ACP-like"/>
    <property type="match status" value="2"/>
</dbReference>
<dbReference type="InterPro" id="IPR036736">
    <property type="entry name" value="ACP-like_sf"/>
</dbReference>
<evidence type="ECO:0000256" key="6">
    <source>
        <dbReference type="ARBA" id="ARBA00023098"/>
    </source>
</evidence>
<evidence type="ECO:0000313" key="11">
    <source>
        <dbReference type="EMBL" id="EWM24944.1"/>
    </source>
</evidence>
<dbReference type="Pfam" id="PF02801">
    <property type="entry name" value="Ketoacyl-synt_C"/>
    <property type="match status" value="1"/>
</dbReference>
<dbReference type="InterPro" id="IPR000873">
    <property type="entry name" value="AMP-dep_synth/lig_dom"/>
</dbReference>
<dbReference type="Pfam" id="PF00109">
    <property type="entry name" value="ketoacyl-synt"/>
    <property type="match status" value="1"/>
</dbReference>
<dbReference type="InterPro" id="IPR020806">
    <property type="entry name" value="PKS_PP-bd"/>
</dbReference>
<dbReference type="Pfam" id="PF00501">
    <property type="entry name" value="AMP-binding"/>
    <property type="match status" value="1"/>
</dbReference>
<dbReference type="SMART" id="SM00822">
    <property type="entry name" value="PKS_KR"/>
    <property type="match status" value="1"/>
</dbReference>
<dbReference type="GO" id="GO:0004312">
    <property type="term" value="F:fatty acid synthase activity"/>
    <property type="evidence" value="ECO:0007669"/>
    <property type="project" value="TreeGrafter"/>
</dbReference>
<dbReference type="SMART" id="SM00827">
    <property type="entry name" value="PKS_AT"/>
    <property type="match status" value="1"/>
</dbReference>
<evidence type="ECO:0000259" key="10">
    <source>
        <dbReference type="PROSITE" id="PS52004"/>
    </source>
</evidence>
<dbReference type="Pfam" id="PF16197">
    <property type="entry name" value="KAsynt_C_assoc"/>
    <property type="match status" value="1"/>
</dbReference>
<dbReference type="SUPFAM" id="SSF56801">
    <property type="entry name" value="Acetyl-CoA synthetase-like"/>
    <property type="match status" value="1"/>
</dbReference>
<dbReference type="SUPFAM" id="SSF51735">
    <property type="entry name" value="NAD(P)-binding Rossmann-fold domains"/>
    <property type="match status" value="2"/>
</dbReference>
<dbReference type="OrthoDB" id="3633556at2759"/>
<feature type="compositionally biased region" description="Polar residues" evidence="7">
    <location>
        <begin position="1"/>
        <end position="12"/>
    </location>
</feature>
<dbReference type="Pfam" id="PF08659">
    <property type="entry name" value="KR"/>
    <property type="match status" value="1"/>
</dbReference>
<dbReference type="InterPro" id="IPR009081">
    <property type="entry name" value="PP-bd_ACP"/>
</dbReference>
<feature type="region of interest" description="Disordered" evidence="7">
    <location>
        <begin position="1"/>
        <end position="24"/>
    </location>
</feature>
<dbReference type="Proteomes" id="UP000019335">
    <property type="component" value="Chromosome 12"/>
</dbReference>
<keyword evidence="3" id="KW-0597">Phosphoprotein</keyword>
<comment type="caution">
    <text evidence="11">The sequence shown here is derived from an EMBL/GenBank/DDBJ whole genome shotgun (WGS) entry which is preliminary data.</text>
</comment>
<evidence type="ECO:0000256" key="1">
    <source>
        <dbReference type="ARBA" id="ARBA00006432"/>
    </source>
</evidence>
<gene>
    <name evidence="11" type="ORF">Naga_100086g24</name>
</gene>
<dbReference type="Gene3D" id="3.30.559.10">
    <property type="entry name" value="Chloramphenicol acetyltransferase-like domain"/>
    <property type="match status" value="1"/>
</dbReference>
<feature type="transmembrane region" description="Helical" evidence="8">
    <location>
        <begin position="2989"/>
        <end position="3018"/>
    </location>
</feature>
<dbReference type="Pfam" id="PF00550">
    <property type="entry name" value="PP-binding"/>
    <property type="match status" value="2"/>
</dbReference>
<dbReference type="PROSITE" id="PS52004">
    <property type="entry name" value="KS3_2"/>
    <property type="match status" value="1"/>
</dbReference>
<dbReference type="InterPro" id="IPR050091">
    <property type="entry name" value="PKS_NRPS_Biosynth_Enz"/>
</dbReference>
<evidence type="ECO:0000256" key="2">
    <source>
        <dbReference type="ARBA" id="ARBA00022450"/>
    </source>
</evidence>